<dbReference type="Proteomes" id="UP000044377">
    <property type="component" value="Unassembled WGS sequence"/>
</dbReference>
<evidence type="ECO:0000313" key="1">
    <source>
        <dbReference type="EMBL" id="CPR20685.1"/>
    </source>
</evidence>
<proteinExistence type="predicted"/>
<name>A0A0G4K1F9_9GAMM</name>
<dbReference type="AlphaFoldDB" id="A0A0G4K1F9"/>
<accession>A0A0G4K1F9</accession>
<sequence>MSNFQKSNPLSETVKFFSSRHMHHALCAWLQARFFVLSSKTSKEFGAMDGFTG</sequence>
<dbReference type="STRING" id="1109412.BN1221_04455c"/>
<dbReference type="EMBL" id="CGIG01000001">
    <property type="protein sequence ID" value="CPR20685.1"/>
    <property type="molecule type" value="Genomic_DNA"/>
</dbReference>
<keyword evidence="2" id="KW-1185">Reference proteome</keyword>
<evidence type="ECO:0000313" key="2">
    <source>
        <dbReference type="Proteomes" id="UP000044377"/>
    </source>
</evidence>
<gene>
    <name evidence="1" type="ORF">BN1221_04455c</name>
</gene>
<organism evidence="1 2">
    <name type="scientific">Brenneria goodwinii</name>
    <dbReference type="NCBI Taxonomy" id="1109412"/>
    <lineage>
        <taxon>Bacteria</taxon>
        <taxon>Pseudomonadati</taxon>
        <taxon>Pseudomonadota</taxon>
        <taxon>Gammaproteobacteria</taxon>
        <taxon>Enterobacterales</taxon>
        <taxon>Pectobacteriaceae</taxon>
        <taxon>Brenneria</taxon>
    </lineage>
</organism>
<protein>
    <submittedName>
        <fullName evidence="1">Uncharacterized protein</fullName>
    </submittedName>
</protein>
<reference evidence="2" key="1">
    <citation type="submission" date="2015-01" db="EMBL/GenBank/DDBJ databases">
        <authorList>
            <person name="Paterson Steve"/>
        </authorList>
    </citation>
    <scope>NUCLEOTIDE SEQUENCE [LARGE SCALE GENOMIC DNA]</scope>
    <source>
        <strain evidence="2">OBR1</strain>
    </source>
</reference>